<reference evidence="1 2" key="1">
    <citation type="journal article" date="2018" name="BMC Genomics">
        <title>Comparative genome analyses reveal sequence features reflecting distinct modes of host-adaptation between dicot and monocot powdery mildew.</title>
        <authorList>
            <person name="Wu Y."/>
            <person name="Ma X."/>
            <person name="Pan Z."/>
            <person name="Kale S.D."/>
            <person name="Song Y."/>
            <person name="King H."/>
            <person name="Zhang Q."/>
            <person name="Presley C."/>
            <person name="Deng X."/>
            <person name="Wei C.I."/>
            <person name="Xiao S."/>
        </authorList>
    </citation>
    <scope>NUCLEOTIDE SEQUENCE [LARGE SCALE GENOMIC DNA]</scope>
    <source>
        <strain evidence="1">UMSG1</strain>
    </source>
</reference>
<dbReference type="AlphaFoldDB" id="A0A420J0D9"/>
<evidence type="ECO:0000313" key="1">
    <source>
        <dbReference type="EMBL" id="RKF80224.1"/>
    </source>
</evidence>
<gene>
    <name evidence="1" type="ORF">GcM1_195012b</name>
</gene>
<organism evidence="1 2">
    <name type="scientific">Golovinomyces cichoracearum</name>
    <dbReference type="NCBI Taxonomy" id="62708"/>
    <lineage>
        <taxon>Eukaryota</taxon>
        <taxon>Fungi</taxon>
        <taxon>Dikarya</taxon>
        <taxon>Ascomycota</taxon>
        <taxon>Pezizomycotina</taxon>
        <taxon>Leotiomycetes</taxon>
        <taxon>Erysiphales</taxon>
        <taxon>Erysiphaceae</taxon>
        <taxon>Golovinomyces</taxon>
    </lineage>
</organism>
<name>A0A420J0D9_9PEZI</name>
<dbReference type="EMBL" id="MCBS01019568">
    <property type="protein sequence ID" value="RKF80224.1"/>
    <property type="molecule type" value="Genomic_DNA"/>
</dbReference>
<accession>A0A420J0D9</accession>
<proteinExistence type="predicted"/>
<comment type="caution">
    <text evidence="1">The sequence shown here is derived from an EMBL/GenBank/DDBJ whole genome shotgun (WGS) entry which is preliminary data.</text>
</comment>
<sequence>MAQDAEKRAEIERKARKELDNGDDNIKIIAENFLESYPPEEFKQYRYFLTGNTLGLAIQQGLSDLAAEACSIEKNSLCKFTPFTQIGDKVWPAVSETMDAKSFVEKVNDNPEAMFQ</sequence>
<dbReference type="Proteomes" id="UP000285326">
    <property type="component" value="Unassembled WGS sequence"/>
</dbReference>
<protein>
    <submittedName>
        <fullName evidence="1">Uncharacterized protein</fullName>
    </submittedName>
</protein>
<evidence type="ECO:0000313" key="2">
    <source>
        <dbReference type="Proteomes" id="UP000285326"/>
    </source>
</evidence>